<evidence type="ECO:0000256" key="1">
    <source>
        <dbReference type="SAM" id="MobiDB-lite"/>
    </source>
</evidence>
<feature type="transmembrane region" description="Helical" evidence="2">
    <location>
        <begin position="144"/>
        <end position="168"/>
    </location>
</feature>
<keyword evidence="2" id="KW-0812">Transmembrane</keyword>
<feature type="transmembrane region" description="Helical" evidence="2">
    <location>
        <begin position="120"/>
        <end position="137"/>
    </location>
</feature>
<dbReference type="Proteomes" id="UP001230317">
    <property type="component" value="Unassembled WGS sequence"/>
</dbReference>
<feature type="transmembrane region" description="Helical" evidence="2">
    <location>
        <begin position="302"/>
        <end position="326"/>
    </location>
</feature>
<evidence type="ECO:0000313" key="3">
    <source>
        <dbReference type="EMBL" id="MDK4335397.1"/>
    </source>
</evidence>
<dbReference type="AlphaFoldDB" id="A0AAP4BZU8"/>
<protein>
    <submittedName>
        <fullName evidence="3">Uncharacterized protein</fullName>
    </submittedName>
</protein>
<evidence type="ECO:0000313" key="4">
    <source>
        <dbReference type="Proteomes" id="UP001230317"/>
    </source>
</evidence>
<feature type="region of interest" description="Disordered" evidence="1">
    <location>
        <begin position="474"/>
        <end position="493"/>
    </location>
</feature>
<keyword evidence="2" id="KW-0472">Membrane</keyword>
<gene>
    <name evidence="3" type="ORF">QPX58_08255</name>
</gene>
<feature type="transmembrane region" description="Helical" evidence="2">
    <location>
        <begin position="65"/>
        <end position="90"/>
    </location>
</feature>
<organism evidence="3 4">
    <name type="scientific">Corynebacterium accolens</name>
    <dbReference type="NCBI Taxonomy" id="38284"/>
    <lineage>
        <taxon>Bacteria</taxon>
        <taxon>Bacillati</taxon>
        <taxon>Actinomycetota</taxon>
        <taxon>Actinomycetes</taxon>
        <taxon>Mycobacteriales</taxon>
        <taxon>Corynebacteriaceae</taxon>
        <taxon>Corynebacterium</taxon>
    </lineage>
</organism>
<keyword evidence="2" id="KW-1133">Transmembrane helix</keyword>
<proteinExistence type="predicted"/>
<name>A0AAP4BZU8_9CORY</name>
<feature type="transmembrane region" description="Helical" evidence="2">
    <location>
        <begin position="257"/>
        <end position="282"/>
    </location>
</feature>
<reference evidence="3" key="1">
    <citation type="submission" date="2023-05" db="EMBL/GenBank/DDBJ databases">
        <title>Metabolic capabilities are highly conserved among human nasal-associated Corynebacterium species in pangenomic analyses.</title>
        <authorList>
            <person name="Tran T.H."/>
            <person name="Roberts A.Q."/>
            <person name="Escapa I.F."/>
            <person name="Gao W."/>
            <person name="Conlan S."/>
            <person name="Kong H."/>
            <person name="Segre J.A."/>
            <person name="Kelly M.S."/>
            <person name="Lemon K.P."/>
        </authorList>
    </citation>
    <scope>NUCLEOTIDE SEQUENCE</scope>
    <source>
        <strain evidence="3">KPL2618</strain>
    </source>
</reference>
<feature type="compositionally biased region" description="Polar residues" evidence="1">
    <location>
        <begin position="483"/>
        <end position="493"/>
    </location>
</feature>
<evidence type="ECO:0000256" key="2">
    <source>
        <dbReference type="SAM" id="Phobius"/>
    </source>
</evidence>
<feature type="transmembrane region" description="Helical" evidence="2">
    <location>
        <begin position="231"/>
        <end position="250"/>
    </location>
</feature>
<dbReference type="EMBL" id="JASNVU010000010">
    <property type="protein sequence ID" value="MDK4335397.1"/>
    <property type="molecule type" value="Genomic_DNA"/>
</dbReference>
<accession>A0AAP4BZU8</accession>
<comment type="caution">
    <text evidence="3">The sequence shown here is derived from an EMBL/GenBank/DDBJ whole genome shotgun (WGS) entry which is preliminary data.</text>
</comment>
<dbReference type="RefSeq" id="WP_284642436.1">
    <property type="nucleotide sequence ID" value="NZ_JASNVU010000010.1"/>
</dbReference>
<sequence length="493" mass="51575">MMPHTPRRILLGLWGIILVAAVCWPFALPGEFLWRDMVLLNNPGLTPSALGAGSLPARNAPQDGFLALLGGAWAARVLIFTAAGAAAFTAALWSRTTVAALAAMTIAVANPFVIERLLQGQWSLAIAAWLLPVIAWAGRRHSWLAWIAMWGASLTPTGGLFAVVTALFTCRKRVALAGCLLWLPWLVPGLFQPGVPGDAAAAVAAFSPRAEEHVGTVGALLRLGGIWNGEAALGLALFGLFVAVLALAGAHRVPARLTVLAALGIGGALACWLLPGLLEWAIDNVPGSGLLRDSHKLTMLALPLYVASIGALPHIPAALALVAATIQVLPAPSRLAVLSPRDTGVDEQLVRDIDGRLAFFPERPNLVEVPPPDGRAHGEATPGVAVDPYSKAVPMVESGELSVDGEVIDQASPQYRAALRAWQDQDMTGLAELGVGVVVVDGAIAAETTAPRPELPWALTALWMASPLLSLGAIAQKQRRSSPTKSARQTPGH</sequence>